<dbReference type="Proteomes" id="UP000095283">
    <property type="component" value="Unplaced"/>
</dbReference>
<dbReference type="PANTHER" id="PTHR12480">
    <property type="entry name" value="ARGININE DEMETHYLASE AND LYSYL-HYDROXYLASE JMJD"/>
    <property type="match status" value="1"/>
</dbReference>
<comment type="cofactor">
    <cofactor evidence="1">
        <name>Fe(2+)</name>
        <dbReference type="ChEBI" id="CHEBI:29033"/>
    </cofactor>
</comment>
<evidence type="ECO:0000256" key="1">
    <source>
        <dbReference type="ARBA" id="ARBA00001954"/>
    </source>
</evidence>
<dbReference type="SUPFAM" id="SSF54495">
    <property type="entry name" value="UBC-like"/>
    <property type="match status" value="1"/>
</dbReference>
<evidence type="ECO:0000256" key="3">
    <source>
        <dbReference type="ARBA" id="ARBA00022723"/>
    </source>
</evidence>
<evidence type="ECO:0000256" key="9">
    <source>
        <dbReference type="ARBA" id="ARBA00023163"/>
    </source>
</evidence>
<evidence type="ECO:0000256" key="2">
    <source>
        <dbReference type="ARBA" id="ARBA00004123"/>
    </source>
</evidence>
<dbReference type="AlphaFoldDB" id="A0A1I7XFU0"/>
<keyword evidence="15" id="KW-1185">Reference proteome</keyword>
<feature type="region of interest" description="Disordered" evidence="12">
    <location>
        <begin position="452"/>
        <end position="472"/>
    </location>
</feature>
<dbReference type="PROSITE" id="PS50127">
    <property type="entry name" value="UBC_2"/>
    <property type="match status" value="1"/>
</dbReference>
<dbReference type="SMART" id="SM00558">
    <property type="entry name" value="JmjC"/>
    <property type="match status" value="1"/>
</dbReference>
<evidence type="ECO:0000256" key="8">
    <source>
        <dbReference type="ARBA" id="ARBA00023015"/>
    </source>
</evidence>
<dbReference type="WBParaSite" id="Hba_16382">
    <property type="protein sequence ID" value="Hba_16382"/>
    <property type="gene ID" value="Hba_16382"/>
</dbReference>
<keyword evidence="10" id="KW-0539">Nucleus</keyword>
<keyword evidence="8" id="KW-0805">Transcription regulation</keyword>
<evidence type="ECO:0000259" key="13">
    <source>
        <dbReference type="PROSITE" id="PS50127"/>
    </source>
</evidence>
<keyword evidence="6" id="KW-0560">Oxidoreductase</keyword>
<dbReference type="GO" id="GO:0046872">
    <property type="term" value="F:metal ion binding"/>
    <property type="evidence" value="ECO:0007669"/>
    <property type="project" value="UniProtKB-KW"/>
</dbReference>
<dbReference type="InterPro" id="IPR003347">
    <property type="entry name" value="JmjC_dom"/>
</dbReference>
<evidence type="ECO:0000256" key="5">
    <source>
        <dbReference type="ARBA" id="ARBA00022964"/>
    </source>
</evidence>
<evidence type="ECO:0000256" key="4">
    <source>
        <dbReference type="ARBA" id="ARBA00022853"/>
    </source>
</evidence>
<dbReference type="PANTHER" id="PTHR12480:SF32">
    <property type="entry name" value="BIFUNCTIONAL ARGININE DEMETHYLASE AND LYSYL-HYDROXYLASE JMJD6"/>
    <property type="match status" value="1"/>
</dbReference>
<feature type="region of interest" description="Disordered" evidence="12">
    <location>
        <begin position="404"/>
        <end position="433"/>
    </location>
</feature>
<dbReference type="GO" id="GO:0006909">
    <property type="term" value="P:phagocytosis"/>
    <property type="evidence" value="ECO:0007669"/>
    <property type="project" value="TreeGrafter"/>
</dbReference>
<keyword evidence="9" id="KW-0804">Transcription</keyword>
<dbReference type="GO" id="GO:0106140">
    <property type="term" value="F:P-TEFb complex binding"/>
    <property type="evidence" value="ECO:0007669"/>
    <property type="project" value="TreeGrafter"/>
</dbReference>
<keyword evidence="7" id="KW-0408">Iron</keyword>
<accession>A0A1I7XFU0</accession>
<evidence type="ECO:0000256" key="11">
    <source>
        <dbReference type="ARBA" id="ARBA00038068"/>
    </source>
</evidence>
<evidence type="ECO:0000256" key="6">
    <source>
        <dbReference type="ARBA" id="ARBA00023002"/>
    </source>
</evidence>
<comment type="similarity">
    <text evidence="11">Belongs to the JMJD6 family.</text>
</comment>
<evidence type="ECO:0000313" key="16">
    <source>
        <dbReference type="WBParaSite" id="Hba_16382"/>
    </source>
</evidence>
<dbReference type="GO" id="GO:0005737">
    <property type="term" value="C:cytoplasm"/>
    <property type="evidence" value="ECO:0007669"/>
    <property type="project" value="TreeGrafter"/>
</dbReference>
<feature type="domain" description="UBC core" evidence="13">
    <location>
        <begin position="1"/>
        <end position="90"/>
    </location>
</feature>
<reference evidence="16" key="1">
    <citation type="submission" date="2016-11" db="UniProtKB">
        <authorList>
            <consortium name="WormBaseParasite"/>
        </authorList>
    </citation>
    <scope>IDENTIFICATION</scope>
</reference>
<dbReference type="Gene3D" id="3.10.110.10">
    <property type="entry name" value="Ubiquitin Conjugating Enzyme"/>
    <property type="match status" value="1"/>
</dbReference>
<dbReference type="InterPro" id="IPR050910">
    <property type="entry name" value="JMJD6_ArgDemeth/LysHydrox"/>
</dbReference>
<evidence type="ECO:0000256" key="12">
    <source>
        <dbReference type="SAM" id="MobiDB-lite"/>
    </source>
</evidence>
<keyword evidence="3" id="KW-0479">Metal-binding</keyword>
<dbReference type="Pfam" id="PF02373">
    <property type="entry name" value="JmjC"/>
    <property type="match status" value="1"/>
</dbReference>
<dbReference type="GO" id="GO:0033749">
    <property type="term" value="F:histone H4R3 demethylase activity"/>
    <property type="evidence" value="ECO:0007669"/>
    <property type="project" value="TreeGrafter"/>
</dbReference>
<comment type="subcellular location">
    <subcellularLocation>
        <location evidence="2">Nucleus</location>
    </subcellularLocation>
</comment>
<evidence type="ECO:0000313" key="15">
    <source>
        <dbReference type="Proteomes" id="UP000095283"/>
    </source>
</evidence>
<dbReference type="Pfam" id="PF00179">
    <property type="entry name" value="UQ_con"/>
    <property type="match status" value="1"/>
</dbReference>
<dbReference type="InterPro" id="IPR000608">
    <property type="entry name" value="UBC"/>
</dbReference>
<sequence length="472" mass="54542">MLFKDDFPSTPPKCKFEPPLFHPNVYPSDENKDWKPSISIKQLLIGIQDLLNNPNAEDPAQAEAYQIFCQNRLMSQLLKGATLIKRDLTEIEGGEALEGKVIYLNIEFLRVDIILNICRRFQSKFEVKTIPVLRVIKSDGTMVVADGRGEVNVVFMADGVPFLHRRSERRVQEAKRKARPELTKFGWDTLKLADTFKLPFFQDNIMRLEDTYFPLVMSFGFMIRLRVDGTSLSVEEFRERFERNRIPCILTGLTDKWQATEKWNLQRHKTKQLLEDYEVPVMFRDDLFNYADHNKRPPHRWVLISPDAPRTLVKPYQSEKGKHPDEAITWFNSVYHRVRSPSWPKQYPVIEARQGPGDTMFVPSGWWHVVINESETIAVTQNFCSVENLELVWPKTVKGRPKLSKHWFRSSDSSSSSSSSDDSSSDEEDAGFDRSCVVSRKRRYSEVIGRTNGNSVCTNKLRRSPGNTDSEA</sequence>
<keyword evidence="4" id="KW-0156">Chromatin regulator</keyword>
<feature type="compositionally biased region" description="Low complexity" evidence="12">
    <location>
        <begin position="410"/>
        <end position="422"/>
    </location>
</feature>
<feature type="domain" description="JmjC" evidence="14">
    <location>
        <begin position="235"/>
        <end position="400"/>
    </location>
</feature>
<organism evidence="15 16">
    <name type="scientific">Heterorhabditis bacteriophora</name>
    <name type="common">Entomopathogenic nematode worm</name>
    <dbReference type="NCBI Taxonomy" id="37862"/>
    <lineage>
        <taxon>Eukaryota</taxon>
        <taxon>Metazoa</taxon>
        <taxon>Ecdysozoa</taxon>
        <taxon>Nematoda</taxon>
        <taxon>Chromadorea</taxon>
        <taxon>Rhabditida</taxon>
        <taxon>Rhabditina</taxon>
        <taxon>Rhabditomorpha</taxon>
        <taxon>Strongyloidea</taxon>
        <taxon>Heterorhabditidae</taxon>
        <taxon>Heterorhabditis</taxon>
    </lineage>
</organism>
<name>A0A1I7XFU0_HETBA</name>
<dbReference type="PROSITE" id="PS51184">
    <property type="entry name" value="JMJC"/>
    <property type="match status" value="1"/>
</dbReference>
<keyword evidence="5" id="KW-0223">Dioxygenase</keyword>
<evidence type="ECO:0000256" key="10">
    <source>
        <dbReference type="ARBA" id="ARBA00023242"/>
    </source>
</evidence>
<proteinExistence type="inferred from homology"/>
<dbReference type="Gene3D" id="1.20.1280.270">
    <property type="match status" value="1"/>
</dbReference>
<dbReference type="GO" id="GO:0005634">
    <property type="term" value="C:nucleus"/>
    <property type="evidence" value="ECO:0007669"/>
    <property type="project" value="UniProtKB-SubCell"/>
</dbReference>
<protein>
    <submittedName>
        <fullName evidence="16">JmjC domain-containing protein</fullName>
    </submittedName>
</protein>
<evidence type="ECO:0000259" key="14">
    <source>
        <dbReference type="PROSITE" id="PS51184"/>
    </source>
</evidence>
<dbReference type="Gene3D" id="2.60.120.650">
    <property type="entry name" value="Cupin"/>
    <property type="match status" value="2"/>
</dbReference>
<dbReference type="SUPFAM" id="SSF51197">
    <property type="entry name" value="Clavaminate synthase-like"/>
    <property type="match status" value="1"/>
</dbReference>
<dbReference type="InterPro" id="IPR016135">
    <property type="entry name" value="UBQ-conjugating_enzyme/RWD"/>
</dbReference>
<evidence type="ECO:0000256" key="7">
    <source>
        <dbReference type="ARBA" id="ARBA00023004"/>
    </source>
</evidence>